<comment type="caution">
    <text evidence="13">The sequence shown here is derived from an EMBL/GenBank/DDBJ whole genome shotgun (WGS) entry which is preliminary data.</text>
</comment>
<evidence type="ECO:0000256" key="3">
    <source>
        <dbReference type="ARBA" id="ARBA00022692"/>
    </source>
</evidence>
<dbReference type="OrthoDB" id="1726137at2759"/>
<dbReference type="GO" id="GO:0016653">
    <property type="term" value="F:oxidoreductase activity, acting on NAD(P)H, heme protein as acceptor"/>
    <property type="evidence" value="ECO:0007669"/>
    <property type="project" value="TreeGrafter"/>
</dbReference>
<evidence type="ECO:0000256" key="5">
    <source>
        <dbReference type="ARBA" id="ARBA00022989"/>
    </source>
</evidence>
<reference evidence="13" key="1">
    <citation type="submission" date="2018-11" db="EMBL/GenBank/DDBJ databases">
        <authorList>
            <consortium name="Pathogen Informatics"/>
        </authorList>
    </citation>
    <scope>NUCLEOTIDE SEQUENCE</scope>
</reference>
<dbReference type="GO" id="GO:0120547">
    <property type="term" value="F:heme A synthase activity"/>
    <property type="evidence" value="ECO:0007669"/>
    <property type="project" value="UniProtKB-EC"/>
</dbReference>
<sequence length="140" mass="14890">MYGALVAGLDAGLTYNSWPKMAGSWIPEDLILPRYGSTLRNLLENPTAVQFTHRMLAYGTVGMSTALWASTMLAGLGQTGLRARYAAHAVLACAVGQTGLGIIALLMYVPTHVATAHQAGSLVLLSSIIWLSHILRSVPK</sequence>
<evidence type="ECO:0000256" key="4">
    <source>
        <dbReference type="ARBA" id="ARBA00022723"/>
    </source>
</evidence>
<dbReference type="PANTHER" id="PTHR23289">
    <property type="entry name" value="CYTOCHROME C OXIDASE ASSEMBLY PROTEIN COX15"/>
    <property type="match status" value="1"/>
</dbReference>
<evidence type="ECO:0008006" key="15">
    <source>
        <dbReference type="Google" id="ProtNLM"/>
    </source>
</evidence>
<proteinExistence type="predicted"/>
<evidence type="ECO:0000256" key="1">
    <source>
        <dbReference type="ARBA" id="ARBA00001970"/>
    </source>
</evidence>
<dbReference type="Proteomes" id="UP000784294">
    <property type="component" value="Unassembled WGS sequence"/>
</dbReference>
<evidence type="ECO:0000256" key="6">
    <source>
        <dbReference type="ARBA" id="ARBA00023002"/>
    </source>
</evidence>
<organism evidence="13 14">
    <name type="scientific">Protopolystoma xenopodis</name>
    <dbReference type="NCBI Taxonomy" id="117903"/>
    <lineage>
        <taxon>Eukaryota</taxon>
        <taxon>Metazoa</taxon>
        <taxon>Spiralia</taxon>
        <taxon>Lophotrochozoa</taxon>
        <taxon>Platyhelminthes</taxon>
        <taxon>Monogenea</taxon>
        <taxon>Polyopisthocotylea</taxon>
        <taxon>Polystomatidea</taxon>
        <taxon>Polystomatidae</taxon>
        <taxon>Protopolystoma</taxon>
    </lineage>
</organism>
<keyword evidence="6" id="KW-0560">Oxidoreductase</keyword>
<evidence type="ECO:0000256" key="9">
    <source>
        <dbReference type="ARBA" id="ARBA00023136"/>
    </source>
</evidence>
<accession>A0A3S5AXD7</accession>
<evidence type="ECO:0000256" key="8">
    <source>
        <dbReference type="ARBA" id="ARBA00023133"/>
    </source>
</evidence>
<dbReference type="InterPro" id="IPR003780">
    <property type="entry name" value="COX15/CtaA_fam"/>
</dbReference>
<comment type="subcellular location">
    <subcellularLocation>
        <location evidence="2">Membrane</location>
        <topology evidence="2">Multi-pass membrane protein</topology>
    </subcellularLocation>
</comment>
<keyword evidence="14" id="KW-1185">Reference proteome</keyword>
<evidence type="ECO:0000256" key="7">
    <source>
        <dbReference type="ARBA" id="ARBA00023004"/>
    </source>
</evidence>
<dbReference type="Pfam" id="PF02628">
    <property type="entry name" value="COX15-CtaA"/>
    <property type="match status" value="1"/>
</dbReference>
<feature type="transmembrane region" description="Helical" evidence="12">
    <location>
        <begin position="55"/>
        <end position="77"/>
    </location>
</feature>
<dbReference type="GO" id="GO:0046872">
    <property type="term" value="F:metal ion binding"/>
    <property type="evidence" value="ECO:0007669"/>
    <property type="project" value="UniProtKB-KW"/>
</dbReference>
<comment type="catalytic activity">
    <reaction evidence="11">
        <text>Fe(II)-heme o + 2 A + H2O = Fe(II)-heme a + 2 AH2</text>
        <dbReference type="Rhea" id="RHEA:63388"/>
        <dbReference type="ChEBI" id="CHEBI:13193"/>
        <dbReference type="ChEBI" id="CHEBI:15377"/>
        <dbReference type="ChEBI" id="CHEBI:17499"/>
        <dbReference type="ChEBI" id="CHEBI:60530"/>
        <dbReference type="ChEBI" id="CHEBI:61715"/>
        <dbReference type="EC" id="1.17.99.9"/>
    </reaction>
    <physiologicalReaction direction="left-to-right" evidence="11">
        <dbReference type="Rhea" id="RHEA:63389"/>
    </physiologicalReaction>
</comment>
<dbReference type="InterPro" id="IPR023754">
    <property type="entry name" value="HemeA_Synthase_type2"/>
</dbReference>
<keyword evidence="5 12" id="KW-1133">Transmembrane helix</keyword>
<dbReference type="AlphaFoldDB" id="A0A3S5AXD7"/>
<keyword evidence="3 12" id="KW-0812">Transmembrane</keyword>
<name>A0A3S5AXD7_9PLAT</name>
<evidence type="ECO:0000313" key="13">
    <source>
        <dbReference type="EMBL" id="VEL34581.1"/>
    </source>
</evidence>
<dbReference type="GO" id="GO:0006784">
    <property type="term" value="P:heme A biosynthetic process"/>
    <property type="evidence" value="ECO:0007669"/>
    <property type="project" value="InterPro"/>
</dbReference>
<comment type="pathway">
    <text evidence="10">Porphyrin-containing compound metabolism; heme A biosynthesis; heme A from heme O: step 1/1.</text>
</comment>
<keyword evidence="4" id="KW-0479">Metal-binding</keyword>
<dbReference type="GO" id="GO:0005743">
    <property type="term" value="C:mitochondrial inner membrane"/>
    <property type="evidence" value="ECO:0007669"/>
    <property type="project" value="TreeGrafter"/>
</dbReference>
<dbReference type="EMBL" id="CAAALY010247956">
    <property type="protein sequence ID" value="VEL34581.1"/>
    <property type="molecule type" value="Genomic_DNA"/>
</dbReference>
<keyword evidence="7" id="KW-0408">Iron</keyword>
<keyword evidence="9 12" id="KW-0472">Membrane</keyword>
<gene>
    <name evidence="13" type="ORF">PXEA_LOCUS28021</name>
</gene>
<comment type="cofactor">
    <cofactor evidence="1">
        <name>heme b</name>
        <dbReference type="ChEBI" id="CHEBI:60344"/>
    </cofactor>
</comment>
<evidence type="ECO:0000256" key="12">
    <source>
        <dbReference type="SAM" id="Phobius"/>
    </source>
</evidence>
<feature type="transmembrane region" description="Helical" evidence="12">
    <location>
        <begin position="115"/>
        <end position="135"/>
    </location>
</feature>
<feature type="transmembrane region" description="Helical" evidence="12">
    <location>
        <begin position="89"/>
        <end position="109"/>
    </location>
</feature>
<dbReference type="PANTHER" id="PTHR23289:SF2">
    <property type="entry name" value="CYTOCHROME C OXIDASE ASSEMBLY PROTEIN COX15 HOMOLOG"/>
    <property type="match status" value="1"/>
</dbReference>
<evidence type="ECO:0000256" key="10">
    <source>
        <dbReference type="ARBA" id="ARBA00044501"/>
    </source>
</evidence>
<evidence type="ECO:0000313" key="14">
    <source>
        <dbReference type="Proteomes" id="UP000784294"/>
    </source>
</evidence>
<evidence type="ECO:0000256" key="2">
    <source>
        <dbReference type="ARBA" id="ARBA00004141"/>
    </source>
</evidence>
<keyword evidence="8" id="KW-0350">Heme biosynthesis</keyword>
<evidence type="ECO:0000256" key="11">
    <source>
        <dbReference type="ARBA" id="ARBA00048044"/>
    </source>
</evidence>
<protein>
    <recommendedName>
        <fullName evidence="15">Cytochrome oxidase assembly protein</fullName>
    </recommendedName>
</protein>